<keyword evidence="5" id="KW-0732">Signal</keyword>
<proteinExistence type="inferred from homology"/>
<feature type="domain" description="GH26" evidence="6">
    <location>
        <begin position="12"/>
        <end position="367"/>
    </location>
</feature>
<evidence type="ECO:0000256" key="5">
    <source>
        <dbReference type="SAM" id="SignalP"/>
    </source>
</evidence>
<dbReference type="InterPro" id="IPR017853">
    <property type="entry name" value="GH"/>
</dbReference>
<dbReference type="EMBL" id="JAUKFM010000010">
    <property type="protein sequence ID" value="MDN8621170.1"/>
    <property type="molecule type" value="Genomic_DNA"/>
</dbReference>
<sequence>MKRQPFFTKAAAATLTLTAGISLAGPASAASPSSMLLGMFDGTGHTSDDMKAVTGKRPATKVLFSNFSDDSLRSLNNDLTNAWNEGAAPLLTFEFFTNNKQGDPHAGPYDGAAKHKGDHENTARVDKNIAEGKLDSRIDRAADTVRTFVAGPDNTLNTQDDRKVYIRPGHEMNGTWYRWSATANQTPTDYVNAFRHIHERFDHVGLTNKDSIQYIWSPMSCGSINDCDPTHLARGYYPGDRYVDWVGVDAYNWGNARSSGWQSPETIMKQALDEVSNIAPSKPLTIPETGVPSNAGGDKNQWFNDLYGFTSYYISPQKQRIKMLNYFNNKKKEDGTLIDWTAINSADDHRFPAFNSLARHDNYIGGNKKNHISTAQFQGR</sequence>
<feature type="active site" description="Nucleophile" evidence="4">
    <location>
        <position position="288"/>
    </location>
</feature>
<dbReference type="PROSITE" id="PS51764">
    <property type="entry name" value="GH26"/>
    <property type="match status" value="1"/>
</dbReference>
<accession>A0ABT8Q723</accession>
<evidence type="ECO:0000256" key="4">
    <source>
        <dbReference type="PROSITE-ProRule" id="PRU01100"/>
    </source>
</evidence>
<evidence type="ECO:0000313" key="8">
    <source>
        <dbReference type="Proteomes" id="UP001174347"/>
    </source>
</evidence>
<dbReference type="GO" id="GO:0016787">
    <property type="term" value="F:hydrolase activity"/>
    <property type="evidence" value="ECO:0007669"/>
    <property type="project" value="UniProtKB-KW"/>
</dbReference>
<gene>
    <name evidence="7" type="ORF">Q0N36_11390</name>
</gene>
<evidence type="ECO:0000313" key="7">
    <source>
        <dbReference type="EMBL" id="MDN8621170.1"/>
    </source>
</evidence>
<dbReference type="SUPFAM" id="SSF51445">
    <property type="entry name" value="(Trans)glycosidases"/>
    <property type="match status" value="1"/>
</dbReference>
<protein>
    <submittedName>
        <fullName evidence="7">Glycosyl hydrolase</fullName>
    </submittedName>
</protein>
<reference evidence="7" key="1">
    <citation type="submission" date="2023-07" db="EMBL/GenBank/DDBJ databases">
        <title>Insights into the diversity of cutaneous corynebacteria.</title>
        <authorList>
            <person name="Bruggemann H."/>
            <person name="Poehlein A."/>
        </authorList>
    </citation>
    <scope>NUCLEOTIDE SEQUENCE</scope>
    <source>
        <strain evidence="7">P7_F1</strain>
    </source>
</reference>
<dbReference type="InterPro" id="IPR000805">
    <property type="entry name" value="Glyco_hydro_26"/>
</dbReference>
<dbReference type="Proteomes" id="UP001174347">
    <property type="component" value="Unassembled WGS sequence"/>
</dbReference>
<evidence type="ECO:0000259" key="6">
    <source>
        <dbReference type="PROSITE" id="PS51764"/>
    </source>
</evidence>
<dbReference type="InterPro" id="IPR022790">
    <property type="entry name" value="GH26_dom"/>
</dbReference>
<name>A0ABT8Q723_9CORY</name>
<feature type="chain" id="PRO_5046863670" evidence="5">
    <location>
        <begin position="30"/>
        <end position="380"/>
    </location>
</feature>
<dbReference type="RefSeq" id="WP_239206851.1">
    <property type="nucleotide sequence ID" value="NZ_JAKRDW010000023.1"/>
</dbReference>
<keyword evidence="8" id="KW-1185">Reference proteome</keyword>
<feature type="signal peptide" evidence="5">
    <location>
        <begin position="1"/>
        <end position="29"/>
    </location>
</feature>
<comment type="similarity">
    <text evidence="1 4">Belongs to the glycosyl hydrolase 26 family.</text>
</comment>
<dbReference type="PANTHER" id="PTHR40079:SF4">
    <property type="entry name" value="GH26 DOMAIN-CONTAINING PROTEIN-RELATED"/>
    <property type="match status" value="1"/>
</dbReference>
<organism evidence="7 8">
    <name type="scientific">Corynebacterium kefirresidentii</name>
    <dbReference type="NCBI Taxonomy" id="1979527"/>
    <lineage>
        <taxon>Bacteria</taxon>
        <taxon>Bacillati</taxon>
        <taxon>Actinomycetota</taxon>
        <taxon>Actinomycetes</taxon>
        <taxon>Mycobacteriales</taxon>
        <taxon>Corynebacteriaceae</taxon>
        <taxon>Corynebacterium</taxon>
    </lineage>
</organism>
<evidence type="ECO:0000256" key="3">
    <source>
        <dbReference type="ARBA" id="ARBA00023295"/>
    </source>
</evidence>
<keyword evidence="3 4" id="KW-0326">Glycosidase</keyword>
<comment type="caution">
    <text evidence="7">The sequence shown here is derived from an EMBL/GenBank/DDBJ whole genome shotgun (WGS) entry which is preliminary data.</text>
</comment>
<evidence type="ECO:0000256" key="2">
    <source>
        <dbReference type="ARBA" id="ARBA00022801"/>
    </source>
</evidence>
<evidence type="ECO:0000256" key="1">
    <source>
        <dbReference type="ARBA" id="ARBA00007754"/>
    </source>
</evidence>
<dbReference type="Pfam" id="PF02156">
    <property type="entry name" value="Glyco_hydro_26"/>
    <property type="match status" value="1"/>
</dbReference>
<keyword evidence="2 4" id="KW-0378">Hydrolase</keyword>
<dbReference type="PANTHER" id="PTHR40079">
    <property type="entry name" value="MANNAN ENDO-1,4-BETA-MANNOSIDASE E-RELATED"/>
    <property type="match status" value="1"/>
</dbReference>
<feature type="active site" description="Proton donor" evidence="4">
    <location>
        <position position="171"/>
    </location>
</feature>
<dbReference type="Gene3D" id="3.20.20.80">
    <property type="entry name" value="Glycosidases"/>
    <property type="match status" value="1"/>
</dbReference>